<organism evidence="2 3">
    <name type="scientific">Pseudocercospora eumusae</name>
    <dbReference type="NCBI Taxonomy" id="321146"/>
    <lineage>
        <taxon>Eukaryota</taxon>
        <taxon>Fungi</taxon>
        <taxon>Dikarya</taxon>
        <taxon>Ascomycota</taxon>
        <taxon>Pezizomycotina</taxon>
        <taxon>Dothideomycetes</taxon>
        <taxon>Dothideomycetidae</taxon>
        <taxon>Mycosphaerellales</taxon>
        <taxon>Mycosphaerellaceae</taxon>
        <taxon>Pseudocercospora</taxon>
    </lineage>
</organism>
<keyword evidence="1" id="KW-1133">Transmembrane helix</keyword>
<keyword evidence="3" id="KW-1185">Reference proteome</keyword>
<sequence length="90" mass="9970">MAVTSRPLLQQASRFLSTYRTRTSHQQDRLGAAAVIGYWCAVVSAPLAGAYVISQGAATDKRRFRPLSFRDCLPGSSLDDYAGAYMRLRR</sequence>
<dbReference type="EMBL" id="LFZN01000094">
    <property type="protein sequence ID" value="KXS99321.1"/>
    <property type="molecule type" value="Genomic_DNA"/>
</dbReference>
<comment type="caution">
    <text evidence="2">The sequence shown here is derived from an EMBL/GenBank/DDBJ whole genome shotgun (WGS) entry which is preliminary data.</text>
</comment>
<evidence type="ECO:0000313" key="3">
    <source>
        <dbReference type="Proteomes" id="UP000070133"/>
    </source>
</evidence>
<dbReference type="OrthoDB" id="3629454at2759"/>
<reference evidence="2 3" key="1">
    <citation type="submission" date="2015-07" db="EMBL/GenBank/DDBJ databases">
        <title>Comparative genomics of the Sigatoka disease complex on banana suggests a link between parallel evolutionary changes in Pseudocercospora fijiensis and Pseudocercospora eumusae and increased virulence on the banana host.</title>
        <authorList>
            <person name="Chang T.-C."/>
            <person name="Salvucci A."/>
            <person name="Crous P.W."/>
            <person name="Stergiopoulos I."/>
        </authorList>
    </citation>
    <scope>NUCLEOTIDE SEQUENCE [LARGE SCALE GENOMIC DNA]</scope>
    <source>
        <strain evidence="2 3">CBS 114824</strain>
    </source>
</reference>
<protein>
    <submittedName>
        <fullName evidence="2">Uncharacterized protein</fullName>
    </submittedName>
</protein>
<gene>
    <name evidence="2" type="ORF">AC578_6753</name>
</gene>
<dbReference type="AlphaFoldDB" id="A0A139HA48"/>
<dbReference type="Proteomes" id="UP000070133">
    <property type="component" value="Unassembled WGS sequence"/>
</dbReference>
<proteinExistence type="predicted"/>
<name>A0A139HA48_9PEZI</name>
<keyword evidence="1" id="KW-0472">Membrane</keyword>
<evidence type="ECO:0000313" key="2">
    <source>
        <dbReference type="EMBL" id="KXS99321.1"/>
    </source>
</evidence>
<keyword evidence="1" id="KW-0812">Transmembrane</keyword>
<feature type="transmembrane region" description="Helical" evidence="1">
    <location>
        <begin position="30"/>
        <end position="53"/>
    </location>
</feature>
<evidence type="ECO:0000256" key="1">
    <source>
        <dbReference type="SAM" id="Phobius"/>
    </source>
</evidence>
<accession>A0A139HA48</accession>